<dbReference type="Proteomes" id="UP000030689">
    <property type="component" value="Unassembled WGS sequence"/>
</dbReference>
<keyword evidence="3" id="KW-1185">Reference proteome</keyword>
<dbReference type="Gramene" id="ESQ56131">
    <property type="protein sequence ID" value="ESQ56131"/>
    <property type="gene ID" value="EUTSA_v10027301mg"/>
</dbReference>
<protein>
    <recommendedName>
        <fullName evidence="1">NB-ARC domain-containing protein</fullName>
    </recommendedName>
</protein>
<feature type="non-terminal residue" evidence="2">
    <location>
        <position position="1"/>
    </location>
</feature>
<dbReference type="GO" id="GO:0006952">
    <property type="term" value="P:defense response"/>
    <property type="evidence" value="ECO:0007669"/>
    <property type="project" value="InterPro"/>
</dbReference>
<dbReference type="Gene3D" id="3.40.50.300">
    <property type="entry name" value="P-loop containing nucleotide triphosphate hydrolases"/>
    <property type="match status" value="1"/>
</dbReference>
<reference evidence="2 3" key="1">
    <citation type="journal article" date="2013" name="Front. Plant Sci.">
        <title>The Reference Genome of the Halophytic Plant Eutrema salsugineum.</title>
        <authorList>
            <person name="Yang R."/>
            <person name="Jarvis D.E."/>
            <person name="Chen H."/>
            <person name="Beilstein M.A."/>
            <person name="Grimwood J."/>
            <person name="Jenkins J."/>
            <person name="Shu S."/>
            <person name="Prochnik S."/>
            <person name="Xin M."/>
            <person name="Ma C."/>
            <person name="Schmutz J."/>
            <person name="Wing R.A."/>
            <person name="Mitchell-Olds T."/>
            <person name="Schumaker K.S."/>
            <person name="Wang X."/>
        </authorList>
    </citation>
    <scope>NUCLEOTIDE SEQUENCE [LARGE SCALE GENOMIC DNA]</scope>
</reference>
<gene>
    <name evidence="2" type="ORF">EUTSA_v10027301mg</name>
</gene>
<dbReference type="GO" id="GO:0043531">
    <property type="term" value="F:ADP binding"/>
    <property type="evidence" value="ECO:0007669"/>
    <property type="project" value="InterPro"/>
</dbReference>
<dbReference type="InterPro" id="IPR027417">
    <property type="entry name" value="P-loop_NTPase"/>
</dbReference>
<dbReference type="InterPro" id="IPR044974">
    <property type="entry name" value="Disease_R_plants"/>
</dbReference>
<dbReference type="KEGG" id="eus:EUTSA_v10027301mg"/>
<dbReference type="Pfam" id="PF00931">
    <property type="entry name" value="NB-ARC"/>
    <property type="match status" value="1"/>
</dbReference>
<dbReference type="InterPro" id="IPR002182">
    <property type="entry name" value="NB-ARC"/>
</dbReference>
<dbReference type="SUPFAM" id="SSF52540">
    <property type="entry name" value="P-loop containing nucleoside triphosphate hydrolases"/>
    <property type="match status" value="1"/>
</dbReference>
<accession>V4P914</accession>
<dbReference type="AlphaFoldDB" id="V4P914"/>
<organism evidence="2 3">
    <name type="scientific">Eutrema salsugineum</name>
    <name type="common">Saltwater cress</name>
    <name type="synonym">Sisymbrium salsugineum</name>
    <dbReference type="NCBI Taxonomy" id="72664"/>
    <lineage>
        <taxon>Eukaryota</taxon>
        <taxon>Viridiplantae</taxon>
        <taxon>Streptophyta</taxon>
        <taxon>Embryophyta</taxon>
        <taxon>Tracheophyta</taxon>
        <taxon>Spermatophyta</taxon>
        <taxon>Magnoliopsida</taxon>
        <taxon>eudicotyledons</taxon>
        <taxon>Gunneridae</taxon>
        <taxon>Pentapetalae</taxon>
        <taxon>rosids</taxon>
        <taxon>malvids</taxon>
        <taxon>Brassicales</taxon>
        <taxon>Brassicaceae</taxon>
        <taxon>Eutremeae</taxon>
        <taxon>Eutrema</taxon>
    </lineage>
</organism>
<evidence type="ECO:0000259" key="1">
    <source>
        <dbReference type="Pfam" id="PF00931"/>
    </source>
</evidence>
<evidence type="ECO:0000313" key="2">
    <source>
        <dbReference type="EMBL" id="ESQ56131.1"/>
    </source>
</evidence>
<dbReference type="OMA" id="GASHLWK"/>
<name>V4P914_EUTSA</name>
<dbReference type="PANTHER" id="PTHR11017:SF483">
    <property type="entry name" value="TIR DOMAIN-CONTAINING PROTEIN"/>
    <property type="match status" value="1"/>
</dbReference>
<sequence length="116" mass="13118">NEDSKLVQKIVQNVCDKIYSESEPADKTSEFVGISFHKKCMKSLLSVETKDVQMVGVWGMGCRGKTTIAKYVFDDISSQFPARCFVENVKTDSQKHGASHLWKQIMSDIFPKTDHV</sequence>
<dbReference type="PANTHER" id="PTHR11017">
    <property type="entry name" value="LEUCINE-RICH REPEAT-CONTAINING PROTEIN"/>
    <property type="match status" value="1"/>
</dbReference>
<evidence type="ECO:0000313" key="3">
    <source>
        <dbReference type="Proteomes" id="UP000030689"/>
    </source>
</evidence>
<proteinExistence type="predicted"/>
<dbReference type="EMBL" id="KI517384">
    <property type="protein sequence ID" value="ESQ56131.1"/>
    <property type="molecule type" value="Genomic_DNA"/>
</dbReference>
<feature type="domain" description="NB-ARC" evidence="1">
    <location>
        <begin position="47"/>
        <end position="112"/>
    </location>
</feature>